<accession>A0ACC0Y313</accession>
<dbReference type="Proteomes" id="UP001163603">
    <property type="component" value="Chromosome 9"/>
</dbReference>
<keyword evidence="2" id="KW-1185">Reference proteome</keyword>
<name>A0ACC0Y313_9ROSI</name>
<comment type="caution">
    <text evidence="1">The sequence shown here is derived from an EMBL/GenBank/DDBJ whole genome shotgun (WGS) entry which is preliminary data.</text>
</comment>
<gene>
    <name evidence="1" type="ORF">Pint_35761</name>
</gene>
<evidence type="ECO:0000313" key="1">
    <source>
        <dbReference type="EMBL" id="KAJ0027544.1"/>
    </source>
</evidence>
<reference evidence="2" key="1">
    <citation type="journal article" date="2023" name="G3 (Bethesda)">
        <title>Genome assembly and association tests identify interacting loci associated with vigor, precocity, and sex in interspecific pistachio rootstocks.</title>
        <authorList>
            <person name="Palmer W."/>
            <person name="Jacygrad E."/>
            <person name="Sagayaradj S."/>
            <person name="Cavanaugh K."/>
            <person name="Han R."/>
            <person name="Bertier L."/>
            <person name="Beede B."/>
            <person name="Kafkas S."/>
            <person name="Golino D."/>
            <person name="Preece J."/>
            <person name="Michelmore R."/>
        </authorList>
    </citation>
    <scope>NUCLEOTIDE SEQUENCE [LARGE SCALE GENOMIC DNA]</scope>
</reference>
<protein>
    <submittedName>
        <fullName evidence="1">Uncharacterized protein</fullName>
    </submittedName>
</protein>
<evidence type="ECO:0000313" key="2">
    <source>
        <dbReference type="Proteomes" id="UP001163603"/>
    </source>
</evidence>
<proteinExistence type="predicted"/>
<organism evidence="1 2">
    <name type="scientific">Pistacia integerrima</name>
    <dbReference type="NCBI Taxonomy" id="434235"/>
    <lineage>
        <taxon>Eukaryota</taxon>
        <taxon>Viridiplantae</taxon>
        <taxon>Streptophyta</taxon>
        <taxon>Embryophyta</taxon>
        <taxon>Tracheophyta</taxon>
        <taxon>Spermatophyta</taxon>
        <taxon>Magnoliopsida</taxon>
        <taxon>eudicotyledons</taxon>
        <taxon>Gunneridae</taxon>
        <taxon>Pentapetalae</taxon>
        <taxon>rosids</taxon>
        <taxon>malvids</taxon>
        <taxon>Sapindales</taxon>
        <taxon>Anacardiaceae</taxon>
        <taxon>Pistacia</taxon>
    </lineage>
</organism>
<sequence>MVGITNIHLVCKT</sequence>
<dbReference type="EMBL" id="CM047744">
    <property type="protein sequence ID" value="KAJ0027544.1"/>
    <property type="molecule type" value="Genomic_DNA"/>
</dbReference>